<dbReference type="PROSITE" id="PS50850">
    <property type="entry name" value="MFS"/>
    <property type="match status" value="1"/>
</dbReference>
<feature type="transmembrane region" description="Helical" evidence="6">
    <location>
        <begin position="241"/>
        <end position="263"/>
    </location>
</feature>
<feature type="transmembrane region" description="Helical" evidence="6">
    <location>
        <begin position="365"/>
        <end position="383"/>
    </location>
</feature>
<feature type="transmembrane region" description="Helical" evidence="6">
    <location>
        <begin position="275"/>
        <end position="294"/>
    </location>
</feature>
<evidence type="ECO:0000313" key="8">
    <source>
        <dbReference type="EMBL" id="TQR15147.1"/>
    </source>
</evidence>
<name>A0A544TCG9_9BACI</name>
<gene>
    <name evidence="8" type="ORF">FG382_06680</name>
</gene>
<feature type="transmembrane region" description="Helical" evidence="6">
    <location>
        <begin position="104"/>
        <end position="127"/>
    </location>
</feature>
<keyword evidence="4 6" id="KW-1133">Transmembrane helix</keyword>
<comment type="caution">
    <text evidence="8">The sequence shown here is derived from an EMBL/GenBank/DDBJ whole genome shotgun (WGS) entry which is preliminary data.</text>
</comment>
<evidence type="ECO:0000313" key="9">
    <source>
        <dbReference type="Proteomes" id="UP000317316"/>
    </source>
</evidence>
<feature type="domain" description="Major facilitator superfamily (MFS) profile" evidence="7">
    <location>
        <begin position="9"/>
        <end position="387"/>
    </location>
</feature>
<feature type="transmembrane region" description="Helical" evidence="6">
    <location>
        <begin position="50"/>
        <end position="68"/>
    </location>
</feature>
<keyword evidence="3 6" id="KW-0812">Transmembrane</keyword>
<feature type="transmembrane region" description="Helical" evidence="6">
    <location>
        <begin position="300"/>
        <end position="321"/>
    </location>
</feature>
<keyword evidence="5 6" id="KW-0472">Membrane</keyword>
<dbReference type="Proteomes" id="UP000317316">
    <property type="component" value="Unassembled WGS sequence"/>
</dbReference>
<dbReference type="SUPFAM" id="SSF103473">
    <property type="entry name" value="MFS general substrate transporter"/>
    <property type="match status" value="1"/>
</dbReference>
<evidence type="ECO:0000256" key="1">
    <source>
        <dbReference type="ARBA" id="ARBA00004651"/>
    </source>
</evidence>
<evidence type="ECO:0000259" key="7">
    <source>
        <dbReference type="PROSITE" id="PS50850"/>
    </source>
</evidence>
<organism evidence="8 9">
    <name type="scientific">Psychrobacillus lasiicapitis</name>
    <dbReference type="NCBI Taxonomy" id="1636719"/>
    <lineage>
        <taxon>Bacteria</taxon>
        <taxon>Bacillati</taxon>
        <taxon>Bacillota</taxon>
        <taxon>Bacilli</taxon>
        <taxon>Bacillales</taxon>
        <taxon>Bacillaceae</taxon>
        <taxon>Psychrobacillus</taxon>
    </lineage>
</organism>
<keyword evidence="2" id="KW-0813">Transport</keyword>
<dbReference type="InterPro" id="IPR052714">
    <property type="entry name" value="MFS_Exporter"/>
</dbReference>
<dbReference type="InterPro" id="IPR011701">
    <property type="entry name" value="MFS"/>
</dbReference>
<proteinExistence type="predicted"/>
<feature type="transmembrane region" description="Helical" evidence="6">
    <location>
        <begin position="12"/>
        <end position="38"/>
    </location>
</feature>
<dbReference type="GO" id="GO:0005886">
    <property type="term" value="C:plasma membrane"/>
    <property type="evidence" value="ECO:0007669"/>
    <property type="project" value="UniProtKB-SubCell"/>
</dbReference>
<dbReference type="InterPro" id="IPR036259">
    <property type="entry name" value="MFS_trans_sf"/>
</dbReference>
<dbReference type="EMBL" id="VDGH01000003">
    <property type="protein sequence ID" value="TQR15147.1"/>
    <property type="molecule type" value="Genomic_DNA"/>
</dbReference>
<evidence type="ECO:0000256" key="6">
    <source>
        <dbReference type="SAM" id="Phobius"/>
    </source>
</evidence>
<dbReference type="OrthoDB" id="9814001at2"/>
<keyword evidence="9" id="KW-1185">Reference proteome</keyword>
<evidence type="ECO:0000256" key="3">
    <source>
        <dbReference type="ARBA" id="ARBA00022692"/>
    </source>
</evidence>
<dbReference type="PANTHER" id="PTHR23531:SF2">
    <property type="entry name" value="PERMEASE"/>
    <property type="match status" value="1"/>
</dbReference>
<dbReference type="CDD" id="cd17489">
    <property type="entry name" value="MFS_YfcJ_like"/>
    <property type="match status" value="1"/>
</dbReference>
<dbReference type="AlphaFoldDB" id="A0A544TCG9"/>
<evidence type="ECO:0000256" key="2">
    <source>
        <dbReference type="ARBA" id="ARBA00022448"/>
    </source>
</evidence>
<dbReference type="Pfam" id="PF07690">
    <property type="entry name" value="MFS_1"/>
    <property type="match status" value="1"/>
</dbReference>
<feature type="transmembrane region" description="Helical" evidence="6">
    <location>
        <begin position="215"/>
        <end position="235"/>
    </location>
</feature>
<protein>
    <submittedName>
        <fullName evidence="8">MFS transporter</fullName>
    </submittedName>
</protein>
<feature type="transmembrane region" description="Helical" evidence="6">
    <location>
        <begin position="139"/>
        <end position="162"/>
    </location>
</feature>
<dbReference type="PANTHER" id="PTHR23531">
    <property type="entry name" value="QUINOLENE RESISTANCE PROTEIN NORA"/>
    <property type="match status" value="1"/>
</dbReference>
<dbReference type="InterPro" id="IPR020846">
    <property type="entry name" value="MFS_dom"/>
</dbReference>
<evidence type="ECO:0000256" key="4">
    <source>
        <dbReference type="ARBA" id="ARBA00022989"/>
    </source>
</evidence>
<accession>A0A544TCG9</accession>
<reference evidence="8 9" key="1">
    <citation type="submission" date="2019-05" db="EMBL/GenBank/DDBJ databases">
        <title>Psychrobacillus vulpis sp. nov., a new species isolated from feces of a red fox that inhabits in The Tablas de Daimiel Natural Park, Albacete, Spain.</title>
        <authorList>
            <person name="Rodriguez M."/>
            <person name="Reina J.C."/>
            <person name="Bejar V."/>
            <person name="Llamas I."/>
        </authorList>
    </citation>
    <scope>NUCLEOTIDE SEQUENCE [LARGE SCALE GENOMIC DNA]</scope>
    <source>
        <strain evidence="8 9">NEAU-3TGS17</strain>
    </source>
</reference>
<feature type="transmembrane region" description="Helical" evidence="6">
    <location>
        <begin position="333"/>
        <end position="353"/>
    </location>
</feature>
<evidence type="ECO:0000256" key="5">
    <source>
        <dbReference type="ARBA" id="ARBA00023136"/>
    </source>
</evidence>
<sequence length="391" mass="42815">MHVNKKEPIWTKAFISLFATNFSIFIIFYGLVSALPLYATDILSRSDEDAGLLMTIFLISAIIVRPFSGKILDLIGKRKVLWTTFFLYLLCTALYYFVEPFEALLVLRLVQGIFFSIATTASGSLAADNIPVSRRGAGLGYFVMSTNLAVVVGPFITLTIIQSFSYDAMFLTLTSLLIVGAVAALMIPADEKSTIPAAKTRLTWNDLFEKKALPIALNACIVGFAYASVLSYLSIYSQQKGVLHLTSSFFAIFAIVMLVTRPYTGRVFDEKGPKYIIIPGLLSFVIGLILLALMNSPFLFLLSGAFIGLGYGAVVPSFQTLAIQSTMHARSGYATATFFTLFDTGLAVGSFILGMIATQFGYQNLYLLSSVFVILALILFMGIQKKKDRLA</sequence>
<dbReference type="Gene3D" id="1.20.1250.20">
    <property type="entry name" value="MFS general substrate transporter like domains"/>
    <property type="match status" value="1"/>
</dbReference>
<comment type="subcellular location">
    <subcellularLocation>
        <location evidence="1">Cell membrane</location>
        <topology evidence="1">Multi-pass membrane protein</topology>
    </subcellularLocation>
</comment>
<feature type="transmembrane region" description="Helical" evidence="6">
    <location>
        <begin position="80"/>
        <end position="98"/>
    </location>
</feature>
<dbReference type="GO" id="GO:0022857">
    <property type="term" value="F:transmembrane transporter activity"/>
    <property type="evidence" value="ECO:0007669"/>
    <property type="project" value="InterPro"/>
</dbReference>